<evidence type="ECO:0000313" key="2">
    <source>
        <dbReference type="Proteomes" id="UP001519460"/>
    </source>
</evidence>
<sequence>MHMKPASFQSDYMTRSATISSAGSADQTLEVEARSVFNQGSYRRTKLWSVTAPSTCGQGYTYRCEITCGTEQAAISTLSVVASDCNNVSIYITLGISVWC</sequence>
<accession>A0ABD0JXZ2</accession>
<organism evidence="1 2">
    <name type="scientific">Batillaria attramentaria</name>
    <dbReference type="NCBI Taxonomy" id="370345"/>
    <lineage>
        <taxon>Eukaryota</taxon>
        <taxon>Metazoa</taxon>
        <taxon>Spiralia</taxon>
        <taxon>Lophotrochozoa</taxon>
        <taxon>Mollusca</taxon>
        <taxon>Gastropoda</taxon>
        <taxon>Caenogastropoda</taxon>
        <taxon>Sorbeoconcha</taxon>
        <taxon>Cerithioidea</taxon>
        <taxon>Batillariidae</taxon>
        <taxon>Batillaria</taxon>
    </lineage>
</organism>
<comment type="caution">
    <text evidence="1">The sequence shown here is derived from an EMBL/GenBank/DDBJ whole genome shotgun (WGS) entry which is preliminary data.</text>
</comment>
<dbReference type="EMBL" id="JACVVK020000293">
    <property type="protein sequence ID" value="KAK7479869.1"/>
    <property type="molecule type" value="Genomic_DNA"/>
</dbReference>
<protein>
    <submittedName>
        <fullName evidence="1">Uncharacterized protein</fullName>
    </submittedName>
</protein>
<name>A0ABD0JXZ2_9CAEN</name>
<evidence type="ECO:0000313" key="1">
    <source>
        <dbReference type="EMBL" id="KAK7479869.1"/>
    </source>
</evidence>
<gene>
    <name evidence="1" type="ORF">BaRGS_00028859</name>
</gene>
<keyword evidence="2" id="KW-1185">Reference proteome</keyword>
<dbReference type="AlphaFoldDB" id="A0ABD0JXZ2"/>
<reference evidence="1 2" key="1">
    <citation type="journal article" date="2023" name="Sci. Data">
        <title>Genome assembly of the Korean intertidal mud-creeper Batillaria attramentaria.</title>
        <authorList>
            <person name="Patra A.K."/>
            <person name="Ho P.T."/>
            <person name="Jun S."/>
            <person name="Lee S.J."/>
            <person name="Kim Y."/>
            <person name="Won Y.J."/>
        </authorList>
    </citation>
    <scope>NUCLEOTIDE SEQUENCE [LARGE SCALE GENOMIC DNA]</scope>
    <source>
        <strain evidence="1">Wonlab-2016</strain>
    </source>
</reference>
<dbReference type="Proteomes" id="UP001519460">
    <property type="component" value="Unassembled WGS sequence"/>
</dbReference>
<proteinExistence type="predicted"/>